<evidence type="ECO:0000259" key="2">
    <source>
        <dbReference type="Pfam" id="PF00248"/>
    </source>
</evidence>
<dbReference type="InterPro" id="IPR036812">
    <property type="entry name" value="NAD(P)_OxRdtase_dom_sf"/>
</dbReference>
<comment type="caution">
    <text evidence="3">The sequence shown here is derived from an EMBL/GenBank/DDBJ whole genome shotgun (WGS) entry which is preliminary data.</text>
</comment>
<organism evidence="3 4">
    <name type="scientific">Diaporthe eres</name>
    <name type="common">Phomopsis oblonga</name>
    <dbReference type="NCBI Taxonomy" id="83184"/>
    <lineage>
        <taxon>Eukaryota</taxon>
        <taxon>Fungi</taxon>
        <taxon>Dikarya</taxon>
        <taxon>Ascomycota</taxon>
        <taxon>Pezizomycotina</taxon>
        <taxon>Sordariomycetes</taxon>
        <taxon>Sordariomycetidae</taxon>
        <taxon>Diaporthales</taxon>
        <taxon>Diaporthaceae</taxon>
        <taxon>Diaporthe</taxon>
        <taxon>Diaporthe eres species complex</taxon>
    </lineage>
</organism>
<proteinExistence type="predicted"/>
<evidence type="ECO:0000313" key="4">
    <source>
        <dbReference type="Proteomes" id="UP001430848"/>
    </source>
</evidence>
<evidence type="ECO:0000256" key="1">
    <source>
        <dbReference type="ARBA" id="ARBA00023002"/>
    </source>
</evidence>
<dbReference type="InterPro" id="IPR023210">
    <property type="entry name" value="NADP_OxRdtase_dom"/>
</dbReference>
<dbReference type="InterPro" id="IPR050791">
    <property type="entry name" value="Aldo-Keto_reductase"/>
</dbReference>
<accession>A0ABR1NPK9</accession>
<name>A0ABR1NPK9_DIAER</name>
<evidence type="ECO:0000313" key="3">
    <source>
        <dbReference type="EMBL" id="KAK7710078.1"/>
    </source>
</evidence>
<dbReference type="EMBL" id="JAKNSF020000161">
    <property type="protein sequence ID" value="KAK7710078.1"/>
    <property type="molecule type" value="Genomic_DNA"/>
</dbReference>
<dbReference type="PANTHER" id="PTHR43625">
    <property type="entry name" value="AFLATOXIN B1 ALDEHYDE REDUCTASE"/>
    <property type="match status" value="1"/>
</dbReference>
<dbReference type="Proteomes" id="UP001430848">
    <property type="component" value="Unassembled WGS sequence"/>
</dbReference>
<keyword evidence="1" id="KW-0560">Oxidoreductase</keyword>
<keyword evidence="4" id="KW-1185">Reference proteome</keyword>
<dbReference type="Pfam" id="PF00248">
    <property type="entry name" value="Aldo_ket_red"/>
    <property type="match status" value="1"/>
</dbReference>
<reference evidence="3 4" key="1">
    <citation type="submission" date="2024-02" db="EMBL/GenBank/DDBJ databases">
        <title>De novo assembly and annotation of 12 fungi associated with fruit tree decline syndrome in Ontario, Canada.</title>
        <authorList>
            <person name="Sulman M."/>
            <person name="Ellouze W."/>
            <person name="Ilyukhin E."/>
        </authorList>
    </citation>
    <scope>NUCLEOTIDE SEQUENCE [LARGE SCALE GENOMIC DNA]</scope>
    <source>
        <strain evidence="3 4">M169</strain>
    </source>
</reference>
<protein>
    <recommendedName>
        <fullName evidence="2">NADP-dependent oxidoreductase domain-containing protein</fullName>
    </recommendedName>
</protein>
<sequence>MEALQFGSLGVSLFDSVPPYEMGCFDSLPLDSSSDIPGPAAQSLPSAFINEDIPMDNFEDFVDNNNPFMPDRWLVPVDDNVAIERPGTPADEEITNSYQKMAPFCAERDMPILETWLSELCKIRENLGDLGDDARNQKPVEWERWIFAESLRRTIVMAYSVIVLYSMMKTPDDENGFIRIAIDMETNSLTKRPLGKDGPMVSRIGFVEYLQQGDSEVIIGKWLALNPEKRKDVFIATKFGGVRLPDGFGFRGDAEYVPIACEQSLERLGVETIDLWYPHRLDGSTPVEHIVAEMVKLKEKGKIRHIGLSEVSSATLRRAHAVHPIACVQMEYSAFSTEIESLEHQLIATCRELGVAVVAYSPLSRGLLGGGVQGPDDFEEGDIRRFYPRYSRENFPKNMELVKAFQEVATAKGVTVGQTALAWLLAQGDDIFPIPGTITPKYLKENFDAVHVHLNPEETQRLRHLVDKASVFGERYPAEHGGGLFAETPLPEEWDGEKRDVVVIGRVIPPKQ</sequence>
<dbReference type="Gene3D" id="3.20.20.100">
    <property type="entry name" value="NADP-dependent oxidoreductase domain"/>
    <property type="match status" value="1"/>
</dbReference>
<feature type="domain" description="NADP-dependent oxidoreductase" evidence="2">
    <location>
        <begin position="209"/>
        <end position="465"/>
    </location>
</feature>
<dbReference type="PANTHER" id="PTHR43625:SF40">
    <property type="entry name" value="ALDO-KETO REDUCTASE YAKC [NADP(+)]"/>
    <property type="match status" value="1"/>
</dbReference>
<gene>
    <name evidence="3" type="ORF">SLS63_013044</name>
</gene>
<dbReference type="SUPFAM" id="SSF51430">
    <property type="entry name" value="NAD(P)-linked oxidoreductase"/>
    <property type="match status" value="1"/>
</dbReference>